<evidence type="ECO:0000313" key="1">
    <source>
        <dbReference type="EMBL" id="MFC6726402.1"/>
    </source>
</evidence>
<reference evidence="1 2" key="1">
    <citation type="journal article" date="2019" name="Int. J. Syst. Evol. Microbiol.">
        <title>The Global Catalogue of Microorganisms (GCM) 10K type strain sequencing project: providing services to taxonomists for standard genome sequencing and annotation.</title>
        <authorList>
            <consortium name="The Broad Institute Genomics Platform"/>
            <consortium name="The Broad Institute Genome Sequencing Center for Infectious Disease"/>
            <person name="Wu L."/>
            <person name="Ma J."/>
        </authorList>
    </citation>
    <scope>NUCLEOTIDE SEQUENCE [LARGE SCALE GENOMIC DNA]</scope>
    <source>
        <strain evidence="1 2">NBRC 111368</strain>
    </source>
</reference>
<dbReference type="AlphaFoldDB" id="A0ABD5S580"/>
<accession>A0ABD5S580</accession>
<proteinExistence type="predicted"/>
<organism evidence="1 2">
    <name type="scientific">Halobium palmae</name>
    <dbReference type="NCBI Taxonomy" id="1776492"/>
    <lineage>
        <taxon>Archaea</taxon>
        <taxon>Methanobacteriati</taxon>
        <taxon>Methanobacteriota</taxon>
        <taxon>Stenosarchaea group</taxon>
        <taxon>Halobacteria</taxon>
        <taxon>Halobacteriales</taxon>
        <taxon>Haloferacaceae</taxon>
        <taxon>Halobium</taxon>
    </lineage>
</organism>
<dbReference type="EMBL" id="JBHSWU010001089">
    <property type="protein sequence ID" value="MFC6726402.1"/>
    <property type="molecule type" value="Genomic_DNA"/>
</dbReference>
<evidence type="ECO:0000313" key="2">
    <source>
        <dbReference type="Proteomes" id="UP001596328"/>
    </source>
</evidence>
<evidence type="ECO:0008006" key="3">
    <source>
        <dbReference type="Google" id="ProtNLM"/>
    </source>
</evidence>
<gene>
    <name evidence="1" type="ORF">ACFQE1_18950</name>
</gene>
<comment type="caution">
    <text evidence="1">The sequence shown here is derived from an EMBL/GenBank/DDBJ whole genome shotgun (WGS) entry which is preliminary data.</text>
</comment>
<dbReference type="Proteomes" id="UP001596328">
    <property type="component" value="Unassembled WGS sequence"/>
</dbReference>
<feature type="non-terminal residue" evidence="1">
    <location>
        <position position="65"/>
    </location>
</feature>
<keyword evidence="2" id="KW-1185">Reference proteome</keyword>
<sequence length="65" mass="6959">MSDGTEVTVRAPEDGDAERIRELVDASMTADYALSPEEIAAVVDAEFAPGSQRERFDGDDVTALV</sequence>
<name>A0ABD5S580_9EURY</name>
<protein>
    <recommendedName>
        <fullName evidence="3">GNAT family N-acetyltransferase</fullName>
    </recommendedName>
</protein>